<evidence type="ECO:0000313" key="3">
    <source>
        <dbReference type="Proteomes" id="UP001159363"/>
    </source>
</evidence>
<evidence type="ECO:0000256" key="1">
    <source>
        <dbReference type="SAM" id="MobiDB-lite"/>
    </source>
</evidence>
<organism evidence="2 3">
    <name type="scientific">Dryococelus australis</name>
    <dbReference type="NCBI Taxonomy" id="614101"/>
    <lineage>
        <taxon>Eukaryota</taxon>
        <taxon>Metazoa</taxon>
        <taxon>Ecdysozoa</taxon>
        <taxon>Arthropoda</taxon>
        <taxon>Hexapoda</taxon>
        <taxon>Insecta</taxon>
        <taxon>Pterygota</taxon>
        <taxon>Neoptera</taxon>
        <taxon>Polyneoptera</taxon>
        <taxon>Phasmatodea</taxon>
        <taxon>Verophasmatodea</taxon>
        <taxon>Anareolatae</taxon>
        <taxon>Phasmatidae</taxon>
        <taxon>Eurycanthinae</taxon>
        <taxon>Dryococelus</taxon>
    </lineage>
</organism>
<evidence type="ECO:0000313" key="2">
    <source>
        <dbReference type="EMBL" id="KAJ8870969.1"/>
    </source>
</evidence>
<sequence>MCRRWLLISDRDFESPKLAVRNVRHLDLQYSSELERLDSTVYEQICRHQLHIGCCCHSGRRRLDQHSLGSVKYRRPGNVAYSSGNKLDSTVVCVLEPQEVVHWLTLHFNPRPDGTDKIDFKRVYTDVTFAIGLEFIRHTLSNSAPIVDLQGDKKRIPQCQMWITLGLWNYFPSIIERGVVARAADGLIISSAEWKEHGAPLKRRRSHELMSCEHSGSSAGQDGTTLDVPAAIAVVTPRADSPPRHNFCKINNFLYYDKKNAHAHQHGVCFDFIDCKSDRFHGRREAVSPFEMAREPARRKMLGCRPVSQNGSGLSGGGVTFGELVIYLAGAGPYAGKGDRGDRLPEFIGRRKFDSVAGALDNLVTPGCLKVGFSAGTKSTWAAEPGLQVSDHPLFLVSGRCSTGARHQPSRLLGRGTHRRDRQSSSKPKMRSGVAEGVWGRGRKQAGTICPPLTDQHHVRLMPNLTLDTCIHRSLLFTGRSGQYQLGSPLVDDRPIMNAVKYRVVSGVVWINRTMMSSNTDANRTGADAGSQMAVVSLKSQRSSEQDYFRITSASHSSPGQLMCASGGVSGRDAASLTITTLNEQLMLLFARAAVAERLACSPPTRSIRAQSPAGSPDFHMWESCRTMPLTARVSEVFMDASTPVFYLNSDSKKSKVTSNFSEDLVKLYFEVRLFPAGEIIPLLNKEGVSNPEVGASFARRHDKGEAGRCPLPPRLVALAADNDPSPGIITLTRPLQPSQHTGPPPSCWRPPLLPRACAITIVSSAPYVSYAYDNLNCQNLAILYETDNSSVPTRCQSPSSMKQPNVQWGEGDLEVLKHAKCSEPHCWILRAADCGCVMNGIGMQRTLEASLASAFILVQRPSHHHWYVPDVSKTETGLFWWMGRGWLLGQLLPAFTHSVTILPSARKSEMEHLCIYATPVDDVGTLHESIVAGCETIRNLPGIRQRNWVSMQQ</sequence>
<reference evidence="2 3" key="1">
    <citation type="submission" date="2023-02" db="EMBL/GenBank/DDBJ databases">
        <title>LHISI_Scaffold_Assembly.</title>
        <authorList>
            <person name="Stuart O.P."/>
            <person name="Cleave R."/>
            <person name="Magrath M.J.L."/>
            <person name="Mikheyev A.S."/>
        </authorList>
    </citation>
    <scope>NUCLEOTIDE SEQUENCE [LARGE SCALE GENOMIC DNA]</scope>
    <source>
        <strain evidence="2">Daus_M_001</strain>
        <tissue evidence="2">Leg muscle</tissue>
    </source>
</reference>
<comment type="caution">
    <text evidence="2">The sequence shown here is derived from an EMBL/GenBank/DDBJ whole genome shotgun (WGS) entry which is preliminary data.</text>
</comment>
<feature type="region of interest" description="Disordered" evidence="1">
    <location>
        <begin position="404"/>
        <end position="435"/>
    </location>
</feature>
<gene>
    <name evidence="2" type="ORF">PR048_027271</name>
</gene>
<proteinExistence type="predicted"/>
<dbReference type="Proteomes" id="UP001159363">
    <property type="component" value="Chromosome 11"/>
</dbReference>
<protein>
    <submittedName>
        <fullName evidence="2">Uncharacterized protein</fullName>
    </submittedName>
</protein>
<accession>A0ABQ9GEZ9</accession>
<name>A0ABQ9GEZ9_9NEOP</name>
<keyword evidence="3" id="KW-1185">Reference proteome</keyword>
<dbReference type="EMBL" id="JARBHB010000012">
    <property type="protein sequence ID" value="KAJ8870969.1"/>
    <property type="molecule type" value="Genomic_DNA"/>
</dbReference>